<keyword evidence="1" id="KW-0812">Transmembrane</keyword>
<protein>
    <submittedName>
        <fullName evidence="2">Uncharacterized protein</fullName>
    </submittedName>
</protein>
<dbReference type="EMBL" id="FRYK01000001">
    <property type="protein sequence ID" value="SHO71728.1"/>
    <property type="molecule type" value="Genomic_DNA"/>
</dbReference>
<keyword evidence="1" id="KW-1133">Transmembrane helix</keyword>
<dbReference type="AlphaFoldDB" id="A0A1M7ZSB4"/>
<feature type="transmembrane region" description="Helical" evidence="1">
    <location>
        <begin position="39"/>
        <end position="59"/>
    </location>
</feature>
<reference evidence="3" key="1">
    <citation type="submission" date="2016-12" db="EMBL/GenBank/DDBJ databases">
        <authorList>
            <person name="Varghese N."/>
            <person name="Submissions S."/>
        </authorList>
    </citation>
    <scope>NUCLEOTIDE SEQUENCE [LARGE SCALE GENOMIC DNA]</scope>
    <source>
        <strain evidence="3">DSM 18830</strain>
    </source>
</reference>
<dbReference type="Proteomes" id="UP000184611">
    <property type="component" value="Unassembled WGS sequence"/>
</dbReference>
<gene>
    <name evidence="2" type="ORF">SAMN05443547_0038</name>
</gene>
<dbReference type="RefSeq" id="WP_143165202.1">
    <property type="nucleotide sequence ID" value="NZ_CBCSEA010000003.1"/>
</dbReference>
<feature type="transmembrane region" description="Helical" evidence="1">
    <location>
        <begin position="81"/>
        <end position="105"/>
    </location>
</feature>
<proteinExistence type="predicted"/>
<sequence length="115" mass="13417">MEIDEEAKKVIWSLQENKRNEEQRNVFKPTGRKPISKNLLYLVAVLVATFLISFALSLFSKSTVFFCFFIEDFCFTSTENVALYVLYIFMNLWILIIGIAIAYWIGKKLGNKFKV</sequence>
<name>A0A1M7ZSB4_9FLAO</name>
<evidence type="ECO:0000256" key="1">
    <source>
        <dbReference type="SAM" id="Phobius"/>
    </source>
</evidence>
<keyword evidence="1" id="KW-0472">Membrane</keyword>
<evidence type="ECO:0000313" key="2">
    <source>
        <dbReference type="EMBL" id="SHO71728.1"/>
    </source>
</evidence>
<organism evidence="2 3">
    <name type="scientific">Flavobacterium cucumis</name>
    <dbReference type="NCBI Taxonomy" id="416016"/>
    <lineage>
        <taxon>Bacteria</taxon>
        <taxon>Pseudomonadati</taxon>
        <taxon>Bacteroidota</taxon>
        <taxon>Flavobacteriia</taxon>
        <taxon>Flavobacteriales</taxon>
        <taxon>Flavobacteriaceae</taxon>
        <taxon>Flavobacterium</taxon>
    </lineage>
</organism>
<dbReference type="OrthoDB" id="1442903at2"/>
<accession>A0A1M7ZSB4</accession>
<dbReference type="STRING" id="416016.SAMN05443547_0038"/>
<evidence type="ECO:0000313" key="3">
    <source>
        <dbReference type="Proteomes" id="UP000184611"/>
    </source>
</evidence>
<keyword evidence="3" id="KW-1185">Reference proteome</keyword>